<accession>A0ABM0M3C9</accession>
<protein>
    <submittedName>
        <fullName evidence="4">Cyclin-D-binding Myb-like transcription factor 1-like</fullName>
    </submittedName>
</protein>
<dbReference type="RefSeq" id="XP_006814520.1">
    <property type="nucleotide sequence ID" value="XM_006814457.1"/>
</dbReference>
<reference evidence="4" key="1">
    <citation type="submission" date="2025-08" db="UniProtKB">
        <authorList>
            <consortium name="RefSeq"/>
        </authorList>
    </citation>
    <scope>IDENTIFICATION</scope>
    <source>
        <tissue evidence="4">Testes</tissue>
    </source>
</reference>
<evidence type="ECO:0000259" key="1">
    <source>
        <dbReference type="PROSITE" id="PS50090"/>
    </source>
</evidence>
<dbReference type="Proteomes" id="UP000694865">
    <property type="component" value="Unplaced"/>
</dbReference>
<dbReference type="PANTHER" id="PTHR46760:SF1">
    <property type="entry name" value="TRANSCRIPTION TERMINATION FACTOR 1"/>
    <property type="match status" value="1"/>
</dbReference>
<feature type="non-terminal residue" evidence="4">
    <location>
        <position position="1"/>
    </location>
</feature>
<evidence type="ECO:0000313" key="3">
    <source>
        <dbReference type="Proteomes" id="UP000694865"/>
    </source>
</evidence>
<evidence type="ECO:0000313" key="4">
    <source>
        <dbReference type="RefSeq" id="XP_006814520.1"/>
    </source>
</evidence>
<feature type="domain" description="HTH myb-type" evidence="2">
    <location>
        <begin position="54"/>
        <end position="107"/>
    </location>
</feature>
<dbReference type="Pfam" id="PF13921">
    <property type="entry name" value="Myb_DNA-bind_6"/>
    <property type="match status" value="1"/>
</dbReference>
<dbReference type="PROSITE" id="PS51294">
    <property type="entry name" value="HTH_MYB"/>
    <property type="match status" value="1"/>
</dbReference>
<organism evidence="3 4">
    <name type="scientific">Saccoglossus kowalevskii</name>
    <name type="common">Acorn worm</name>
    <dbReference type="NCBI Taxonomy" id="10224"/>
    <lineage>
        <taxon>Eukaryota</taxon>
        <taxon>Metazoa</taxon>
        <taxon>Hemichordata</taxon>
        <taxon>Enteropneusta</taxon>
        <taxon>Harrimaniidae</taxon>
        <taxon>Saccoglossus</taxon>
    </lineage>
</organism>
<dbReference type="Gene3D" id="1.10.10.60">
    <property type="entry name" value="Homeodomain-like"/>
    <property type="match status" value="2"/>
</dbReference>
<feature type="domain" description="Myb-like" evidence="1">
    <location>
        <begin position="103"/>
        <end position="163"/>
    </location>
</feature>
<proteinExistence type="predicted"/>
<name>A0ABM0M3C9_SACKO</name>
<dbReference type="InterPro" id="IPR017930">
    <property type="entry name" value="Myb_dom"/>
</dbReference>
<dbReference type="GeneID" id="102809715"/>
<sequence>KHGVHDVQSLFTTDDDNDAWSRYNINKIRFRKKICKGIPRPPAYIYERAKRILDINNHKGCFTAEEIELLKKLQRRHGNKWALIGAKMKRHRQALRDKFKEFKENRVTGPWTREERSALKNAVKEIAGTDDLHSVTKIPWLEVSKKVSTRTANQCRREWAHFLCWSESDRRSHVWKESDNAVLIERYIKEHHC</sequence>
<dbReference type="InterPro" id="IPR001005">
    <property type="entry name" value="SANT/Myb"/>
</dbReference>
<gene>
    <name evidence="4" type="primary">LOC102809715</name>
</gene>
<evidence type="ECO:0000259" key="2">
    <source>
        <dbReference type="PROSITE" id="PS51294"/>
    </source>
</evidence>
<dbReference type="SUPFAM" id="SSF46689">
    <property type="entry name" value="Homeodomain-like"/>
    <property type="match status" value="2"/>
</dbReference>
<dbReference type="PANTHER" id="PTHR46760">
    <property type="entry name" value="TRANSCRIPTION TERMINATION FACTOR 1"/>
    <property type="match status" value="1"/>
</dbReference>
<dbReference type="InterPro" id="IPR009057">
    <property type="entry name" value="Homeodomain-like_sf"/>
</dbReference>
<dbReference type="InterPro" id="IPR053078">
    <property type="entry name" value="TTF1-like"/>
</dbReference>
<dbReference type="SMART" id="SM00717">
    <property type="entry name" value="SANT"/>
    <property type="match status" value="2"/>
</dbReference>
<dbReference type="CDD" id="cd00167">
    <property type="entry name" value="SANT"/>
    <property type="match status" value="2"/>
</dbReference>
<dbReference type="PROSITE" id="PS50090">
    <property type="entry name" value="MYB_LIKE"/>
    <property type="match status" value="1"/>
</dbReference>
<keyword evidence="3" id="KW-1185">Reference proteome</keyword>